<sequence length="226" mass="26183">MAFDPEAIATCFRRRYELLGWSDDELAVDQLRALGRSENVIHLLRRMPFLRQDLHDEKWELYEETRPLSYLRGDSVLGVRTSEECRDQGLHKLGLMPFDAAYPPGMISLTAGREATFWIIDADEGMYYDELPIYAEFMNFETVAVPRAGYWEPRGEQVRYGYTSYPLTRGVSIVIPGDQPPDGMMVSHLLQKYGWPDSFRRIEYLDAVQKEREAAMDAATHRTRCN</sequence>
<protein>
    <submittedName>
        <fullName evidence="1">Uncharacterized protein</fullName>
    </submittedName>
</protein>
<organism evidence="1 2">
    <name type="scientific">Apiospora saccharicola</name>
    <dbReference type="NCBI Taxonomy" id="335842"/>
    <lineage>
        <taxon>Eukaryota</taxon>
        <taxon>Fungi</taxon>
        <taxon>Dikarya</taxon>
        <taxon>Ascomycota</taxon>
        <taxon>Pezizomycotina</taxon>
        <taxon>Sordariomycetes</taxon>
        <taxon>Xylariomycetidae</taxon>
        <taxon>Amphisphaeriales</taxon>
        <taxon>Apiosporaceae</taxon>
        <taxon>Apiospora</taxon>
    </lineage>
</organism>
<reference evidence="1 2" key="1">
    <citation type="submission" date="2023-01" db="EMBL/GenBank/DDBJ databases">
        <title>Analysis of 21 Apiospora genomes using comparative genomics revels a genus with tremendous synthesis potential of carbohydrate active enzymes and secondary metabolites.</title>
        <authorList>
            <person name="Sorensen T."/>
        </authorList>
    </citation>
    <scope>NUCLEOTIDE SEQUENCE [LARGE SCALE GENOMIC DNA]</scope>
    <source>
        <strain evidence="1 2">CBS 83171</strain>
    </source>
</reference>
<dbReference type="EMBL" id="JAQQWM010000008">
    <property type="protein sequence ID" value="KAK8054316.1"/>
    <property type="molecule type" value="Genomic_DNA"/>
</dbReference>
<accession>A0ABR1U5Z3</accession>
<evidence type="ECO:0000313" key="1">
    <source>
        <dbReference type="EMBL" id="KAK8054316.1"/>
    </source>
</evidence>
<proteinExistence type="predicted"/>
<evidence type="ECO:0000313" key="2">
    <source>
        <dbReference type="Proteomes" id="UP001446871"/>
    </source>
</evidence>
<name>A0ABR1U5Z3_9PEZI</name>
<comment type="caution">
    <text evidence="1">The sequence shown here is derived from an EMBL/GenBank/DDBJ whole genome shotgun (WGS) entry which is preliminary data.</text>
</comment>
<gene>
    <name evidence="1" type="ORF">PG996_013617</name>
</gene>
<dbReference type="Proteomes" id="UP001446871">
    <property type="component" value="Unassembled WGS sequence"/>
</dbReference>
<keyword evidence="2" id="KW-1185">Reference proteome</keyword>